<proteinExistence type="predicted"/>
<dbReference type="AlphaFoldDB" id="W5THI4"/>
<protein>
    <submittedName>
        <fullName evidence="1">Uncharacterized protein</fullName>
    </submittedName>
</protein>
<evidence type="ECO:0000313" key="1">
    <source>
        <dbReference type="EMBL" id="AHH18815.1"/>
    </source>
</evidence>
<evidence type="ECO:0000313" key="2">
    <source>
        <dbReference type="Proteomes" id="UP000019150"/>
    </source>
</evidence>
<dbReference type="KEGG" id="nno:NONO_c40310"/>
<dbReference type="OrthoDB" id="157538at2"/>
<keyword evidence="2" id="KW-1185">Reference proteome</keyword>
<organism evidence="1 2">
    <name type="scientific">Nocardia nova SH22a</name>
    <dbReference type="NCBI Taxonomy" id="1415166"/>
    <lineage>
        <taxon>Bacteria</taxon>
        <taxon>Bacillati</taxon>
        <taxon>Actinomycetota</taxon>
        <taxon>Actinomycetes</taxon>
        <taxon>Mycobacteriales</taxon>
        <taxon>Nocardiaceae</taxon>
        <taxon>Nocardia</taxon>
    </lineage>
</organism>
<dbReference type="PATRIC" id="fig|1415166.3.peg.4135"/>
<dbReference type="Proteomes" id="UP000019150">
    <property type="component" value="Chromosome"/>
</dbReference>
<gene>
    <name evidence="1" type="ORF">NONO_c40310</name>
</gene>
<reference evidence="1 2" key="1">
    <citation type="journal article" date="2014" name="Appl. Environ. Microbiol.">
        <title>Insights into the Microbial Degradation of Rubber and Gutta-Percha by Analysis of the Complete Genome of Nocardia nova SH22a.</title>
        <authorList>
            <person name="Luo Q."/>
            <person name="Hiessl S."/>
            <person name="Poehlein A."/>
            <person name="Daniel R."/>
            <person name="Steinbuchel A."/>
        </authorList>
    </citation>
    <scope>NUCLEOTIDE SEQUENCE [LARGE SCALE GENOMIC DNA]</scope>
    <source>
        <strain evidence="1">SH22a</strain>
    </source>
</reference>
<sequence>MSTLRVRTTGFPARYEIFDGGDLVTTVSARTAQHGGEFDLDGQIYQFEGSAFGGDCSLRALDGRVVASAGRDGLRSRRIATSGRTFCLTRTGFGSRNLELAEGDDRIGRVRRVGRGAEAELSGLDSPAEVFVLVVALAMWQRRRKTVVIGS</sequence>
<name>W5THI4_9NOCA</name>
<dbReference type="STRING" id="1415166.NONO_c40310"/>
<dbReference type="EMBL" id="CP006850">
    <property type="protein sequence ID" value="AHH18815.1"/>
    <property type="molecule type" value="Genomic_DNA"/>
</dbReference>
<dbReference type="HOGENOM" id="CLU_140381_0_0_11"/>
<dbReference type="RefSeq" id="WP_148306906.1">
    <property type="nucleotide sequence ID" value="NZ_CP006850.1"/>
</dbReference>
<accession>W5THI4</accession>